<sequence>MITPKFAVTQDDDYIYITIHAPYIRAQGLEFLVDGDQFTFQVHPYYLRLTFPGDIEEDESCSSSYDVSKGDISVKLKKSQPGQHFPNLDLLSTLLATRSQRLEQQQGQGGRGARQPLIQEIITSDMKGKERPADIASSLGVNIEEIDWELPQTLNTDDDEQSSMLIGEAKYGFDQRYSGWFTHTKEMTVDINEVRPEPEKTTPADRRKMWNACLDSKFDEDYYMNNYVFDDDIISLIEFKTPYQAAFRQLRKHQQEQQPQGQAGLGELPGETSLGGGSGSKHLSDFLELTAHERDIIRNLPRKTYLVKNEQSVYLGLVDIIYAYMYQYRTNFGETNVESAWTIGSLSTSMAGLESNFMSLRNTIVANFKRALAYPLYRNWDLCQAVLRDTYVAFRLGRRALLKVLLHAKDVFDHHDIYYIYGKILLDDYCIWIQTTASDAVLRSLASHLHHLKVQKAEVGWHLEEFEDLALETTDDEEEEGEGEGDRTRTDEDGKATDDQVIIIDADGIRDLEHNLPELLKEMEVDQRQEQQRREQRKQTTDAERDHDRQQKDGGPAREFLE</sequence>
<keyword evidence="2" id="KW-1185">Reference proteome</keyword>
<proteinExistence type="predicted"/>
<organism evidence="1 2">
    <name type="scientific">Spiromyces aspiralis</name>
    <dbReference type="NCBI Taxonomy" id="68401"/>
    <lineage>
        <taxon>Eukaryota</taxon>
        <taxon>Fungi</taxon>
        <taxon>Fungi incertae sedis</taxon>
        <taxon>Zoopagomycota</taxon>
        <taxon>Kickxellomycotina</taxon>
        <taxon>Kickxellomycetes</taxon>
        <taxon>Kickxellales</taxon>
        <taxon>Kickxellaceae</taxon>
        <taxon>Spiromyces</taxon>
    </lineage>
</organism>
<comment type="caution">
    <text evidence="1">The sequence shown here is derived from an EMBL/GenBank/DDBJ whole genome shotgun (WGS) entry which is preliminary data.</text>
</comment>
<gene>
    <name evidence="1" type="ORF">EV182_000163</name>
</gene>
<evidence type="ECO:0000313" key="1">
    <source>
        <dbReference type="EMBL" id="KAJ1675993.1"/>
    </source>
</evidence>
<name>A0ACC1HJP0_9FUNG</name>
<protein>
    <submittedName>
        <fullName evidence="1">Uncharacterized protein</fullName>
    </submittedName>
</protein>
<dbReference type="Proteomes" id="UP001145114">
    <property type="component" value="Unassembled WGS sequence"/>
</dbReference>
<accession>A0ACC1HJP0</accession>
<reference evidence="1" key="1">
    <citation type="submission" date="2022-06" db="EMBL/GenBank/DDBJ databases">
        <title>Phylogenomic reconstructions and comparative analyses of Kickxellomycotina fungi.</title>
        <authorList>
            <person name="Reynolds N.K."/>
            <person name="Stajich J.E."/>
            <person name="Barry K."/>
            <person name="Grigoriev I.V."/>
            <person name="Crous P."/>
            <person name="Smith M.E."/>
        </authorList>
    </citation>
    <scope>NUCLEOTIDE SEQUENCE</scope>
    <source>
        <strain evidence="1">RSA 2271</strain>
    </source>
</reference>
<evidence type="ECO:0000313" key="2">
    <source>
        <dbReference type="Proteomes" id="UP001145114"/>
    </source>
</evidence>
<dbReference type="EMBL" id="JAMZIH010005146">
    <property type="protein sequence ID" value="KAJ1675993.1"/>
    <property type="molecule type" value="Genomic_DNA"/>
</dbReference>